<dbReference type="AlphaFoldDB" id="A0A1E1K8D3"/>
<feature type="region of interest" description="Disordered" evidence="2">
    <location>
        <begin position="103"/>
        <end position="129"/>
    </location>
</feature>
<dbReference type="OrthoDB" id="8062037at2759"/>
<evidence type="ECO:0000256" key="1">
    <source>
        <dbReference type="PROSITE-ProRule" id="PRU00175"/>
    </source>
</evidence>
<evidence type="ECO:0000256" key="2">
    <source>
        <dbReference type="SAM" id="MobiDB-lite"/>
    </source>
</evidence>
<organism evidence="4 5">
    <name type="scientific">Rhynchosporium agropyri</name>
    <dbReference type="NCBI Taxonomy" id="914238"/>
    <lineage>
        <taxon>Eukaryota</taxon>
        <taxon>Fungi</taxon>
        <taxon>Dikarya</taxon>
        <taxon>Ascomycota</taxon>
        <taxon>Pezizomycotina</taxon>
        <taxon>Leotiomycetes</taxon>
        <taxon>Helotiales</taxon>
        <taxon>Ploettnerulaceae</taxon>
        <taxon>Rhynchosporium</taxon>
    </lineage>
</organism>
<dbReference type="PROSITE" id="PS50089">
    <property type="entry name" value="ZF_RING_2"/>
    <property type="match status" value="1"/>
</dbReference>
<dbReference type="GO" id="GO:0008270">
    <property type="term" value="F:zinc ion binding"/>
    <property type="evidence" value="ECO:0007669"/>
    <property type="project" value="UniProtKB-KW"/>
</dbReference>
<reference evidence="5" key="1">
    <citation type="submission" date="2016-03" db="EMBL/GenBank/DDBJ databases">
        <authorList>
            <person name="Guldener U."/>
        </authorList>
    </citation>
    <scope>NUCLEOTIDE SEQUENCE [LARGE SCALE GENOMIC DNA]</scope>
    <source>
        <strain evidence="5">04CH-RAC-A.6.1</strain>
    </source>
</reference>
<keyword evidence="1" id="KW-0863">Zinc-finger</keyword>
<name>A0A1E1K8D3_9HELO</name>
<dbReference type="Pfam" id="PF13639">
    <property type="entry name" value="zf-RING_2"/>
    <property type="match status" value="1"/>
</dbReference>
<dbReference type="InterPro" id="IPR013083">
    <property type="entry name" value="Znf_RING/FYVE/PHD"/>
</dbReference>
<accession>A0A1E1K8D3</accession>
<evidence type="ECO:0000313" key="5">
    <source>
        <dbReference type="Proteomes" id="UP000178912"/>
    </source>
</evidence>
<dbReference type="InterPro" id="IPR001841">
    <property type="entry name" value="Znf_RING"/>
</dbReference>
<dbReference type="EMBL" id="FJUX01000014">
    <property type="protein sequence ID" value="CZS92874.1"/>
    <property type="molecule type" value="Genomic_DNA"/>
</dbReference>
<sequence length="226" mass="24964">MSLSTKEFPTPESCPDTSTQSLLPSTPNPIPDPICAICHSCYNTPSPDGAIETPSLLPCSHVFGSHCITLWLESSANRDCPHCRREMRYAGCGHTIIPKPVPISFLSPSSQGPENESENGRGDSSGLTGKVVRKEDMPSLCLLCREGKEMEDVVKRAERRLAAEESVLGGLSVLESVFGGLYKSPPEDGSVGFLEKRRKEVRERWSSEMRILREGLREKMEGKEEW</sequence>
<keyword evidence="5" id="KW-1185">Reference proteome</keyword>
<evidence type="ECO:0000259" key="3">
    <source>
        <dbReference type="PROSITE" id="PS50089"/>
    </source>
</evidence>
<dbReference type="SUPFAM" id="SSF57850">
    <property type="entry name" value="RING/U-box"/>
    <property type="match status" value="1"/>
</dbReference>
<dbReference type="Proteomes" id="UP000178912">
    <property type="component" value="Unassembled WGS sequence"/>
</dbReference>
<gene>
    <name evidence="4" type="ORF">RAG0_03381</name>
</gene>
<proteinExistence type="predicted"/>
<evidence type="ECO:0000313" key="4">
    <source>
        <dbReference type="EMBL" id="CZS92874.1"/>
    </source>
</evidence>
<keyword evidence="1" id="KW-0479">Metal-binding</keyword>
<feature type="region of interest" description="Disordered" evidence="2">
    <location>
        <begin position="1"/>
        <end position="25"/>
    </location>
</feature>
<feature type="compositionally biased region" description="Polar residues" evidence="2">
    <location>
        <begin position="15"/>
        <end position="25"/>
    </location>
</feature>
<keyword evidence="1" id="KW-0862">Zinc</keyword>
<feature type="domain" description="RING-type" evidence="3">
    <location>
        <begin position="35"/>
        <end position="84"/>
    </location>
</feature>
<protein>
    <recommendedName>
        <fullName evidence="3">RING-type domain-containing protein</fullName>
    </recommendedName>
</protein>
<dbReference type="Gene3D" id="3.30.40.10">
    <property type="entry name" value="Zinc/RING finger domain, C3HC4 (zinc finger)"/>
    <property type="match status" value="1"/>
</dbReference>